<dbReference type="InterPro" id="IPR021357">
    <property type="entry name" value="DUF2782"/>
</dbReference>
<feature type="signal peptide" evidence="1">
    <location>
        <begin position="1"/>
        <end position="21"/>
    </location>
</feature>
<reference evidence="2 3" key="1">
    <citation type="submission" date="2017-03" db="EMBL/GenBank/DDBJ databases">
        <authorList>
            <person name="Afonso C.L."/>
            <person name="Miller P.J."/>
            <person name="Scott M.A."/>
            <person name="Spackman E."/>
            <person name="Goraichik I."/>
            <person name="Dimitrov K.M."/>
            <person name="Suarez D.L."/>
            <person name="Swayne D.E."/>
        </authorList>
    </citation>
    <scope>NUCLEOTIDE SEQUENCE [LARGE SCALE GENOMIC DNA]</scope>
    <source>
        <strain evidence="2">SB41UT1</strain>
    </source>
</reference>
<feature type="chain" id="PRO_5013140888" description="DUF2782 domain-containing protein" evidence="1">
    <location>
        <begin position="22"/>
        <end position="137"/>
    </location>
</feature>
<dbReference type="Gene3D" id="2.20.130.30">
    <property type="entry name" value="Protein of unknown function DUF2782"/>
    <property type="match status" value="1"/>
</dbReference>
<name>A0A1X7AJY1_9GAMM</name>
<dbReference type="PROSITE" id="PS51257">
    <property type="entry name" value="PROKAR_LIPOPROTEIN"/>
    <property type="match status" value="1"/>
</dbReference>
<dbReference type="AlphaFoldDB" id="A0A1X7AJY1"/>
<evidence type="ECO:0000313" key="2">
    <source>
        <dbReference type="EMBL" id="SMA46238.1"/>
    </source>
</evidence>
<evidence type="ECO:0000313" key="3">
    <source>
        <dbReference type="Proteomes" id="UP000196573"/>
    </source>
</evidence>
<organism evidence="2 3">
    <name type="scientific">Parendozoicomonas haliclonae</name>
    <dbReference type="NCBI Taxonomy" id="1960125"/>
    <lineage>
        <taxon>Bacteria</taxon>
        <taxon>Pseudomonadati</taxon>
        <taxon>Pseudomonadota</taxon>
        <taxon>Gammaproteobacteria</taxon>
        <taxon>Oceanospirillales</taxon>
        <taxon>Endozoicomonadaceae</taxon>
        <taxon>Parendozoicomonas</taxon>
    </lineage>
</organism>
<accession>A0A1X7AJY1</accession>
<dbReference type="Pfam" id="PF11191">
    <property type="entry name" value="DUF2782"/>
    <property type="match status" value="1"/>
</dbReference>
<keyword evidence="3" id="KW-1185">Reference proteome</keyword>
<keyword evidence="1" id="KW-0732">Signal</keyword>
<dbReference type="EMBL" id="FWPT01000004">
    <property type="protein sequence ID" value="SMA46238.1"/>
    <property type="molecule type" value="Genomic_DNA"/>
</dbReference>
<gene>
    <name evidence="2" type="ORF">EHSB41UT_02108</name>
</gene>
<evidence type="ECO:0008006" key="4">
    <source>
        <dbReference type="Google" id="ProtNLM"/>
    </source>
</evidence>
<protein>
    <recommendedName>
        <fullName evidence="4">DUF2782 domain-containing protein</fullName>
    </recommendedName>
</protein>
<dbReference type="RefSeq" id="WP_242667279.1">
    <property type="nucleotide sequence ID" value="NZ_CBCSCN010000002.1"/>
</dbReference>
<sequence>MNIRKNLLTASFVVMTVTGCATQTSTPTTVPEDAAAIPELPGITVITQKNSAATETTNAPEVSPETLQSLPAGTDIIIRPGEDRTIHEYRVNGQLYSIKVVPKVGPPYYLVAVDTAGNFMRSDRPQMLIPSWKVLEW</sequence>
<proteinExistence type="predicted"/>
<dbReference type="Proteomes" id="UP000196573">
    <property type="component" value="Unassembled WGS sequence"/>
</dbReference>
<evidence type="ECO:0000256" key="1">
    <source>
        <dbReference type="SAM" id="SignalP"/>
    </source>
</evidence>